<sequence length="165" mass="19013">MDQFWADWAEFLWARWFFVKHESSEAEIERACFGLSALFGALYRLMIAERSDDVLHFLCYLHASWPIWLHHALKLKSMARLGDHVAIKFINDESGAWWPCVPKKLVSTQWSAPAMSSLRLIHRRSVREKSVDAFHSAGGYTKADVERFLGEMSAKVDQFLAHGSL</sequence>
<proteinExistence type="predicted"/>
<name>A0A425D5F2_APHAT</name>
<accession>A0A425D5F2</accession>
<organism evidence="1 2">
    <name type="scientific">Aphanomyces astaci</name>
    <name type="common">Crayfish plague agent</name>
    <dbReference type="NCBI Taxonomy" id="112090"/>
    <lineage>
        <taxon>Eukaryota</taxon>
        <taxon>Sar</taxon>
        <taxon>Stramenopiles</taxon>
        <taxon>Oomycota</taxon>
        <taxon>Saprolegniomycetes</taxon>
        <taxon>Saprolegniales</taxon>
        <taxon>Verrucalvaceae</taxon>
        <taxon>Aphanomyces</taxon>
    </lineage>
</organism>
<dbReference type="EMBL" id="MZMZ02002704">
    <property type="protein sequence ID" value="RQM24532.1"/>
    <property type="molecule type" value="Genomic_DNA"/>
</dbReference>
<keyword evidence="2" id="KW-1185">Reference proteome</keyword>
<protein>
    <submittedName>
        <fullName evidence="1">Uncharacterized protein</fullName>
    </submittedName>
</protein>
<comment type="caution">
    <text evidence="1">The sequence shown here is derived from an EMBL/GenBank/DDBJ whole genome shotgun (WGS) entry which is preliminary data.</text>
</comment>
<evidence type="ECO:0000313" key="1">
    <source>
        <dbReference type="EMBL" id="RQM24532.1"/>
    </source>
</evidence>
<dbReference type="Proteomes" id="UP000284702">
    <property type="component" value="Unassembled WGS sequence"/>
</dbReference>
<gene>
    <name evidence="1" type="ORF">B5M09_011971</name>
</gene>
<evidence type="ECO:0000313" key="2">
    <source>
        <dbReference type="Proteomes" id="UP000284702"/>
    </source>
</evidence>
<dbReference type="VEuPathDB" id="FungiDB:H257_18936"/>
<reference evidence="1" key="1">
    <citation type="submission" date="2018-07" db="EMBL/GenBank/DDBJ databases">
        <title>Annotation of Aphanomyces astaci genome assembly.</title>
        <authorList>
            <person name="Studholme D.J."/>
        </authorList>
    </citation>
    <scope>NUCLEOTIDE SEQUENCE [LARGE SCALE GENOMIC DNA]</scope>
    <source>
        <strain evidence="1">Pc</strain>
    </source>
</reference>
<dbReference type="AlphaFoldDB" id="A0A425D5F2"/>